<feature type="region of interest" description="Disordered" evidence="1">
    <location>
        <begin position="59"/>
        <end position="101"/>
    </location>
</feature>
<name>A0A7W9MVM9_9ACTN</name>
<sequence length="120" mass="12855">MTQQGPPRAFWLVRSDGGGAVAEGVLWGDGVVAVRWCGQGTAVSVWSGGLDALLAGHGRDGSTEVRWTPLHDEHTHEHHDQPRDQADEPVRRPPPYLPAPGVDGRCVRCGGSWPCLDCGL</sequence>
<proteinExistence type="predicted"/>
<comment type="caution">
    <text evidence="2">The sequence shown here is derived from an EMBL/GenBank/DDBJ whole genome shotgun (WGS) entry which is preliminary data.</text>
</comment>
<dbReference type="AlphaFoldDB" id="A0A7W9MVM9"/>
<feature type="compositionally biased region" description="Basic and acidic residues" evidence="1">
    <location>
        <begin position="59"/>
        <end position="91"/>
    </location>
</feature>
<gene>
    <name evidence="2" type="ORF">HDA39_003872</name>
</gene>
<organism evidence="2 3">
    <name type="scientific">Kribbella italica</name>
    <dbReference type="NCBI Taxonomy" id="1540520"/>
    <lineage>
        <taxon>Bacteria</taxon>
        <taxon>Bacillati</taxon>
        <taxon>Actinomycetota</taxon>
        <taxon>Actinomycetes</taxon>
        <taxon>Propionibacteriales</taxon>
        <taxon>Kribbellaceae</taxon>
        <taxon>Kribbella</taxon>
    </lineage>
</organism>
<keyword evidence="3" id="KW-1185">Reference proteome</keyword>
<reference evidence="2 3" key="1">
    <citation type="submission" date="2020-08" db="EMBL/GenBank/DDBJ databases">
        <title>Sequencing the genomes of 1000 actinobacteria strains.</title>
        <authorList>
            <person name="Klenk H.-P."/>
        </authorList>
    </citation>
    <scope>NUCLEOTIDE SEQUENCE [LARGE SCALE GENOMIC DNA]</scope>
    <source>
        <strain evidence="2 3">DSM 28967</strain>
    </source>
</reference>
<accession>A0A7W9MVM9</accession>
<protein>
    <submittedName>
        <fullName evidence="2">Uncharacterized protein</fullName>
    </submittedName>
</protein>
<evidence type="ECO:0000313" key="3">
    <source>
        <dbReference type="Proteomes" id="UP000549971"/>
    </source>
</evidence>
<dbReference type="Proteomes" id="UP000549971">
    <property type="component" value="Unassembled WGS sequence"/>
</dbReference>
<evidence type="ECO:0000256" key="1">
    <source>
        <dbReference type="SAM" id="MobiDB-lite"/>
    </source>
</evidence>
<dbReference type="RefSeq" id="WP_184796894.1">
    <property type="nucleotide sequence ID" value="NZ_JACHMY010000001.1"/>
</dbReference>
<evidence type="ECO:0000313" key="2">
    <source>
        <dbReference type="EMBL" id="MBB5837138.1"/>
    </source>
</evidence>
<dbReference type="EMBL" id="JACHMY010000001">
    <property type="protein sequence ID" value="MBB5837138.1"/>
    <property type="molecule type" value="Genomic_DNA"/>
</dbReference>